<sequence length="281" mass="31680">MDRDGRRRCLKFVTVAVLTLVLLLSPDPAHGWRFHSRNSRNTQEWNRQSHLKLPTSCGTQQCNWPAHSGSSLFRLLRGRRGPLATPPLGLDLIRLPWVQNAMRSSIARPVNLTTSSERRLVGRRPELPLPPSVATKFAIRRGPISRVKGTRLPMLPPRVTVQIHGLDGTIYSTAVPLRPETSVYDILAQAASRYRDQTPHDSAIFNPFAVRAQPRMSDENCVEILSVGPWTKSPEGMWTITLSDVKRTLIGVDTCIASVDREQWRIRPGNILTLQYRTDSQ</sequence>
<feature type="chain" id="PRO_5012258227" description="P/Homo B domain-containing protein" evidence="1">
    <location>
        <begin position="32"/>
        <end position="281"/>
    </location>
</feature>
<feature type="signal peptide" evidence="1">
    <location>
        <begin position="1"/>
        <end position="31"/>
    </location>
</feature>
<dbReference type="AlphaFoldDB" id="A0A1W0WCN2"/>
<keyword evidence="3" id="KW-1185">Reference proteome</keyword>
<evidence type="ECO:0000313" key="2">
    <source>
        <dbReference type="EMBL" id="OQV12985.1"/>
    </source>
</evidence>
<evidence type="ECO:0000313" key="3">
    <source>
        <dbReference type="Proteomes" id="UP000192578"/>
    </source>
</evidence>
<proteinExistence type="predicted"/>
<dbReference type="Proteomes" id="UP000192578">
    <property type="component" value="Unassembled WGS sequence"/>
</dbReference>
<dbReference type="OrthoDB" id="10549768at2759"/>
<reference evidence="3" key="1">
    <citation type="submission" date="2017-01" db="EMBL/GenBank/DDBJ databases">
        <title>Comparative genomics of anhydrobiosis in the tardigrade Hypsibius dujardini.</title>
        <authorList>
            <person name="Yoshida Y."/>
            <person name="Koutsovoulos G."/>
            <person name="Laetsch D."/>
            <person name="Stevens L."/>
            <person name="Kumar S."/>
            <person name="Horikawa D."/>
            <person name="Ishino K."/>
            <person name="Komine S."/>
            <person name="Tomita M."/>
            <person name="Blaxter M."/>
            <person name="Arakawa K."/>
        </authorList>
    </citation>
    <scope>NUCLEOTIDE SEQUENCE [LARGE SCALE GENOMIC DNA]</scope>
    <source>
        <strain evidence="3">Z151</strain>
    </source>
</reference>
<keyword evidence="1" id="KW-0732">Signal</keyword>
<gene>
    <name evidence="2" type="ORF">BV898_12742</name>
</gene>
<dbReference type="EMBL" id="MTYJ01000132">
    <property type="protein sequence ID" value="OQV12985.1"/>
    <property type="molecule type" value="Genomic_DNA"/>
</dbReference>
<protein>
    <recommendedName>
        <fullName evidence="4">P/Homo B domain-containing protein</fullName>
    </recommendedName>
</protein>
<evidence type="ECO:0000256" key="1">
    <source>
        <dbReference type="SAM" id="SignalP"/>
    </source>
</evidence>
<name>A0A1W0WCN2_HYPEX</name>
<accession>A0A1W0WCN2</accession>
<comment type="caution">
    <text evidence="2">The sequence shown here is derived from an EMBL/GenBank/DDBJ whole genome shotgun (WGS) entry which is preliminary data.</text>
</comment>
<organism evidence="2 3">
    <name type="scientific">Hypsibius exemplaris</name>
    <name type="common">Freshwater tardigrade</name>
    <dbReference type="NCBI Taxonomy" id="2072580"/>
    <lineage>
        <taxon>Eukaryota</taxon>
        <taxon>Metazoa</taxon>
        <taxon>Ecdysozoa</taxon>
        <taxon>Tardigrada</taxon>
        <taxon>Eutardigrada</taxon>
        <taxon>Parachela</taxon>
        <taxon>Hypsibioidea</taxon>
        <taxon>Hypsibiidae</taxon>
        <taxon>Hypsibius</taxon>
    </lineage>
</organism>
<evidence type="ECO:0008006" key="4">
    <source>
        <dbReference type="Google" id="ProtNLM"/>
    </source>
</evidence>